<evidence type="ECO:0000256" key="1">
    <source>
        <dbReference type="SAM" id="MobiDB-lite"/>
    </source>
</evidence>
<evidence type="ECO:0000313" key="4">
    <source>
        <dbReference type="Proteomes" id="UP000054845"/>
    </source>
</evidence>
<organism evidence="3 4">
    <name type="scientific">Ceraceosorus bombacis</name>
    <dbReference type="NCBI Taxonomy" id="401625"/>
    <lineage>
        <taxon>Eukaryota</taxon>
        <taxon>Fungi</taxon>
        <taxon>Dikarya</taxon>
        <taxon>Basidiomycota</taxon>
        <taxon>Ustilaginomycotina</taxon>
        <taxon>Exobasidiomycetes</taxon>
        <taxon>Ceraceosorales</taxon>
        <taxon>Ceraceosoraceae</taxon>
        <taxon>Ceraceosorus</taxon>
    </lineage>
</organism>
<evidence type="ECO:0000256" key="2">
    <source>
        <dbReference type="SAM" id="SignalP"/>
    </source>
</evidence>
<proteinExistence type="predicted"/>
<name>A0A0N7L9P8_9BASI</name>
<accession>A0A0N7L9P8</accession>
<keyword evidence="2" id="KW-0732">Signal</keyword>
<dbReference type="Proteomes" id="UP000054845">
    <property type="component" value="Unassembled WGS sequence"/>
</dbReference>
<feature type="signal peptide" evidence="2">
    <location>
        <begin position="1"/>
        <end position="23"/>
    </location>
</feature>
<dbReference type="EMBL" id="CCYA01000243">
    <property type="protein sequence ID" value="CEH14386.1"/>
    <property type="molecule type" value="Genomic_DNA"/>
</dbReference>
<feature type="chain" id="PRO_5006015181" evidence="2">
    <location>
        <begin position="24"/>
        <end position="160"/>
    </location>
</feature>
<protein>
    <submittedName>
        <fullName evidence="3">Uncharacterized protein</fullName>
    </submittedName>
</protein>
<keyword evidence="4" id="KW-1185">Reference proteome</keyword>
<sequence length="160" mass="17642">MAKTFTFVALACAWLSISLRASARTLLERATPLPSQPISQTDPDARRGEEPSSSSQAIDASHQPHKRGLMMPTKLKIFKLHLHSPKMLSKMVKDPKGYAKHLDDVTRKSKQLSPHINYANIAPTFAAGKKSRYESYALLGKARVEPSSLYADPKLKLSSG</sequence>
<feature type="region of interest" description="Disordered" evidence="1">
    <location>
        <begin position="31"/>
        <end position="68"/>
    </location>
</feature>
<dbReference type="AlphaFoldDB" id="A0A0N7L9P8"/>
<evidence type="ECO:0000313" key="3">
    <source>
        <dbReference type="EMBL" id="CEH14386.1"/>
    </source>
</evidence>
<reference evidence="3 4" key="1">
    <citation type="submission" date="2014-09" db="EMBL/GenBank/DDBJ databases">
        <authorList>
            <person name="Magalhaes I.L.F."/>
            <person name="Oliveira U."/>
            <person name="Santos F.R."/>
            <person name="Vidigal T.H.D.A."/>
            <person name="Brescovit A.D."/>
            <person name="Santos A.J."/>
        </authorList>
    </citation>
    <scope>NUCLEOTIDE SEQUENCE [LARGE SCALE GENOMIC DNA]</scope>
</reference>
<dbReference type="OrthoDB" id="10296066at2759"/>